<dbReference type="PRINTS" id="PR00455">
    <property type="entry name" value="HTHTETR"/>
</dbReference>
<evidence type="ECO:0000313" key="7">
    <source>
        <dbReference type="Proteomes" id="UP000184600"/>
    </source>
</evidence>
<dbReference type="InterPro" id="IPR023772">
    <property type="entry name" value="DNA-bd_HTH_TetR-type_CS"/>
</dbReference>
<dbReference type="STRING" id="1117707.VQ7734_03091"/>
<evidence type="ECO:0000256" key="4">
    <source>
        <dbReference type="PROSITE-ProRule" id="PRU00335"/>
    </source>
</evidence>
<keyword evidence="2 4" id="KW-0238">DNA-binding</keyword>
<evidence type="ECO:0000256" key="1">
    <source>
        <dbReference type="ARBA" id="ARBA00023015"/>
    </source>
</evidence>
<feature type="domain" description="HTH tetR-type" evidence="5">
    <location>
        <begin position="5"/>
        <end position="65"/>
    </location>
</feature>
<dbReference type="OrthoDB" id="270177at2"/>
<keyword evidence="7" id="KW-1185">Reference proteome</keyword>
<dbReference type="PROSITE" id="PS01081">
    <property type="entry name" value="HTH_TETR_1"/>
    <property type="match status" value="1"/>
</dbReference>
<dbReference type="GO" id="GO:0003677">
    <property type="term" value="F:DNA binding"/>
    <property type="evidence" value="ECO:0007669"/>
    <property type="project" value="UniProtKB-UniRule"/>
</dbReference>
<dbReference type="EMBL" id="FRFG01000037">
    <property type="protein sequence ID" value="SHO57322.1"/>
    <property type="molecule type" value="Genomic_DNA"/>
</dbReference>
<dbReference type="InterPro" id="IPR011075">
    <property type="entry name" value="TetR_C"/>
</dbReference>
<dbReference type="InterPro" id="IPR036271">
    <property type="entry name" value="Tet_transcr_reg_TetR-rel_C_sf"/>
</dbReference>
<proteinExistence type="predicted"/>
<evidence type="ECO:0000259" key="5">
    <source>
        <dbReference type="PROSITE" id="PS50977"/>
    </source>
</evidence>
<keyword evidence="3" id="KW-0804">Transcription</keyword>
<evidence type="ECO:0000256" key="3">
    <source>
        <dbReference type="ARBA" id="ARBA00023163"/>
    </source>
</evidence>
<gene>
    <name evidence="6" type="primary">comR_1</name>
    <name evidence="6" type="ORF">VQ7734_03091</name>
</gene>
<protein>
    <submittedName>
        <fullName evidence="6">HTH-type transcriptional repressor ComR</fullName>
    </submittedName>
</protein>
<accession>A0A1M7YXK0</accession>
<dbReference type="SUPFAM" id="SSF46689">
    <property type="entry name" value="Homeodomain-like"/>
    <property type="match status" value="1"/>
</dbReference>
<dbReference type="PANTHER" id="PTHR47506:SF8">
    <property type="entry name" value="REPRESSOR OF PUTATIVE XENOBIOTIC REDUCTASE TETR FAMILY-RELATED"/>
    <property type="match status" value="1"/>
</dbReference>
<dbReference type="Gene3D" id="1.10.10.60">
    <property type="entry name" value="Homeodomain-like"/>
    <property type="match status" value="1"/>
</dbReference>
<organism evidence="6 7">
    <name type="scientific">Vibrio quintilis</name>
    <dbReference type="NCBI Taxonomy" id="1117707"/>
    <lineage>
        <taxon>Bacteria</taxon>
        <taxon>Pseudomonadati</taxon>
        <taxon>Pseudomonadota</taxon>
        <taxon>Gammaproteobacteria</taxon>
        <taxon>Vibrionales</taxon>
        <taxon>Vibrionaceae</taxon>
        <taxon>Vibrio</taxon>
    </lineage>
</organism>
<dbReference type="Pfam" id="PF00440">
    <property type="entry name" value="TetR_N"/>
    <property type="match status" value="1"/>
</dbReference>
<dbReference type="PROSITE" id="PS50977">
    <property type="entry name" value="HTH_TETR_2"/>
    <property type="match status" value="1"/>
</dbReference>
<dbReference type="Pfam" id="PF16925">
    <property type="entry name" value="TetR_C_13"/>
    <property type="match status" value="1"/>
</dbReference>
<evidence type="ECO:0000256" key="2">
    <source>
        <dbReference type="ARBA" id="ARBA00023125"/>
    </source>
</evidence>
<dbReference type="AlphaFoldDB" id="A0A1M7YXK0"/>
<reference evidence="7" key="1">
    <citation type="submission" date="2016-12" db="EMBL/GenBank/DDBJ databases">
        <authorList>
            <person name="Rodrigo-Torres L."/>
            <person name="Arahal R.D."/>
            <person name="Lucena T."/>
        </authorList>
    </citation>
    <scope>NUCLEOTIDE SEQUENCE [LARGE SCALE GENOMIC DNA]</scope>
</reference>
<dbReference type="InterPro" id="IPR009057">
    <property type="entry name" value="Homeodomain-like_sf"/>
</dbReference>
<dbReference type="Gene3D" id="1.10.357.10">
    <property type="entry name" value="Tetracycline Repressor, domain 2"/>
    <property type="match status" value="1"/>
</dbReference>
<dbReference type="PANTHER" id="PTHR47506">
    <property type="entry name" value="TRANSCRIPTIONAL REGULATORY PROTEIN"/>
    <property type="match status" value="1"/>
</dbReference>
<dbReference type="SUPFAM" id="SSF48498">
    <property type="entry name" value="Tetracyclin repressor-like, C-terminal domain"/>
    <property type="match status" value="1"/>
</dbReference>
<name>A0A1M7YXK0_9VIBR</name>
<dbReference type="Proteomes" id="UP000184600">
    <property type="component" value="Unassembled WGS sequence"/>
</dbReference>
<keyword evidence="1" id="KW-0805">Transcription regulation</keyword>
<feature type="DNA-binding region" description="H-T-H motif" evidence="4">
    <location>
        <begin position="28"/>
        <end position="47"/>
    </location>
</feature>
<evidence type="ECO:0000313" key="6">
    <source>
        <dbReference type="EMBL" id="SHO57322.1"/>
    </source>
</evidence>
<dbReference type="InterPro" id="IPR001647">
    <property type="entry name" value="HTH_TetR"/>
</dbReference>
<sequence length="189" mass="21417">MRVAEFDREKVLCAAMNAFVDKGYNKTSMQDLKQVTGLHPGSIYCAFGNKRGLLLAALEHYAQSSRQKFESCFTSQQTIVEGFRCYFELLLHSCEHQTGCLMQKALSDMHQQDDDMESHICRLLSDWQALITEKISLGQQRGEISSQQNARMLSHYLVMSIFGLRSYSHLSSDPEVLRGLVAQVLSSLQ</sequence>
<dbReference type="RefSeq" id="WP_073584127.1">
    <property type="nucleotide sequence ID" value="NZ_AP024898.1"/>
</dbReference>